<feature type="region of interest" description="Disordered" evidence="1">
    <location>
        <begin position="17"/>
        <end position="59"/>
    </location>
</feature>
<gene>
    <name evidence="2" type="ORF">SAMN05444336_1011216</name>
</gene>
<evidence type="ECO:0000313" key="3">
    <source>
        <dbReference type="Proteomes" id="UP000199118"/>
    </source>
</evidence>
<accession>A0A1H2U671</accession>
<dbReference type="AlphaFoldDB" id="A0A1H2U671"/>
<feature type="compositionally biased region" description="Basic residues" evidence="1">
    <location>
        <begin position="49"/>
        <end position="59"/>
    </location>
</feature>
<reference evidence="2 3" key="1">
    <citation type="submission" date="2016-10" db="EMBL/GenBank/DDBJ databases">
        <authorList>
            <person name="de Groot N.N."/>
        </authorList>
    </citation>
    <scope>NUCLEOTIDE SEQUENCE [LARGE SCALE GENOMIC DNA]</scope>
    <source>
        <strain evidence="2 3">DSM 17890</strain>
    </source>
</reference>
<evidence type="ECO:0000313" key="2">
    <source>
        <dbReference type="EMBL" id="SDW51014.1"/>
    </source>
</evidence>
<dbReference type="STRING" id="356660.SAMN05444336_1011216"/>
<dbReference type="RefSeq" id="WP_092680169.1">
    <property type="nucleotide sequence ID" value="NZ_FNMZ01000001.1"/>
</dbReference>
<feature type="compositionally biased region" description="Low complexity" evidence="1">
    <location>
        <begin position="17"/>
        <end position="27"/>
    </location>
</feature>
<organism evidence="2 3">
    <name type="scientific">Albimonas donghaensis</name>
    <dbReference type="NCBI Taxonomy" id="356660"/>
    <lineage>
        <taxon>Bacteria</taxon>
        <taxon>Pseudomonadati</taxon>
        <taxon>Pseudomonadota</taxon>
        <taxon>Alphaproteobacteria</taxon>
        <taxon>Rhodobacterales</taxon>
        <taxon>Paracoccaceae</taxon>
        <taxon>Albimonas</taxon>
    </lineage>
</organism>
<protein>
    <submittedName>
        <fullName evidence="2">Uncharacterized protein</fullName>
    </submittedName>
</protein>
<sequence length="59" mass="5997">MPVIINEFEIVADAPGAAAAGAAAPQQPAEPAPAAPTKPADISETLGHLRARARRLRAT</sequence>
<name>A0A1H2U671_9RHOB</name>
<keyword evidence="3" id="KW-1185">Reference proteome</keyword>
<dbReference type="EMBL" id="FNMZ01000001">
    <property type="protein sequence ID" value="SDW51014.1"/>
    <property type="molecule type" value="Genomic_DNA"/>
</dbReference>
<dbReference type="Proteomes" id="UP000199118">
    <property type="component" value="Unassembled WGS sequence"/>
</dbReference>
<evidence type="ECO:0000256" key="1">
    <source>
        <dbReference type="SAM" id="MobiDB-lite"/>
    </source>
</evidence>
<proteinExistence type="predicted"/>